<organism evidence="15 16">
    <name type="scientific">Sander lucioperca</name>
    <name type="common">Pike-perch</name>
    <name type="synonym">Perca lucioperca</name>
    <dbReference type="NCBI Taxonomy" id="283035"/>
    <lineage>
        <taxon>Eukaryota</taxon>
        <taxon>Metazoa</taxon>
        <taxon>Chordata</taxon>
        <taxon>Craniata</taxon>
        <taxon>Vertebrata</taxon>
        <taxon>Euteleostomi</taxon>
        <taxon>Actinopterygii</taxon>
        <taxon>Neopterygii</taxon>
        <taxon>Teleostei</taxon>
        <taxon>Neoteleostei</taxon>
        <taxon>Acanthomorphata</taxon>
        <taxon>Eupercaria</taxon>
        <taxon>Perciformes</taxon>
        <taxon>Percoidei</taxon>
        <taxon>Percidae</taxon>
        <taxon>Luciopercinae</taxon>
        <taxon>Sander</taxon>
    </lineage>
</organism>
<feature type="region of interest" description="Disordered" evidence="12">
    <location>
        <begin position="317"/>
        <end position="338"/>
    </location>
</feature>
<feature type="transmembrane region" description="Helical" evidence="13">
    <location>
        <begin position="67"/>
        <end position="92"/>
    </location>
</feature>
<evidence type="ECO:0000256" key="4">
    <source>
        <dbReference type="ARBA" id="ARBA00022692"/>
    </source>
</evidence>
<feature type="transmembrane region" description="Helical" evidence="13">
    <location>
        <begin position="256"/>
        <end position="275"/>
    </location>
</feature>
<gene>
    <name evidence="15" type="primary">LOC116050108</name>
</gene>
<feature type="compositionally biased region" description="Polar residues" evidence="12">
    <location>
        <begin position="726"/>
        <end position="737"/>
    </location>
</feature>
<accession>A0A8C9Z3F5</accession>
<dbReference type="GO" id="GO:0008195">
    <property type="term" value="F:phosphatidate phosphatase activity"/>
    <property type="evidence" value="ECO:0007669"/>
    <property type="project" value="TreeGrafter"/>
</dbReference>
<feature type="transmembrane region" description="Helical" evidence="13">
    <location>
        <begin position="20"/>
        <end position="36"/>
    </location>
</feature>
<dbReference type="SMART" id="SM00014">
    <property type="entry name" value="acidPPc"/>
    <property type="match status" value="1"/>
</dbReference>
<evidence type="ECO:0000256" key="12">
    <source>
        <dbReference type="SAM" id="MobiDB-lite"/>
    </source>
</evidence>
<dbReference type="GO" id="GO:0007409">
    <property type="term" value="P:axonogenesis"/>
    <property type="evidence" value="ECO:0007669"/>
    <property type="project" value="TreeGrafter"/>
</dbReference>
<dbReference type="Pfam" id="PF01569">
    <property type="entry name" value="PAP2"/>
    <property type="match status" value="1"/>
</dbReference>
<dbReference type="GO" id="GO:0046839">
    <property type="term" value="P:phospholipid dephosphorylation"/>
    <property type="evidence" value="ECO:0007669"/>
    <property type="project" value="TreeGrafter"/>
</dbReference>
<comment type="subcellular location">
    <subcellularLocation>
        <location evidence="1">Membrane</location>
        <topology evidence="1">Multi-pass membrane protein</topology>
    </subcellularLocation>
</comment>
<dbReference type="InterPro" id="IPR036938">
    <property type="entry name" value="PAP2/HPO_sf"/>
</dbReference>
<dbReference type="Ensembl" id="ENSSLUT00000035501.1">
    <property type="protein sequence ID" value="ENSSLUP00000034428.1"/>
    <property type="gene ID" value="ENSSLUG00000015257.1"/>
</dbReference>
<dbReference type="CDD" id="cd03384">
    <property type="entry name" value="PAP2_wunen"/>
    <property type="match status" value="1"/>
</dbReference>
<comment type="similarity">
    <text evidence="2">Belongs to the PA-phosphatase related phosphoesterase family.</text>
</comment>
<dbReference type="GO" id="GO:0007165">
    <property type="term" value="P:signal transduction"/>
    <property type="evidence" value="ECO:0007669"/>
    <property type="project" value="TreeGrafter"/>
</dbReference>
<evidence type="ECO:0000256" key="9">
    <source>
        <dbReference type="ARBA" id="ARBA00079138"/>
    </source>
</evidence>
<evidence type="ECO:0000256" key="13">
    <source>
        <dbReference type="SAM" id="Phobius"/>
    </source>
</evidence>
<feature type="compositionally biased region" description="Gly residues" evidence="12">
    <location>
        <begin position="619"/>
        <end position="634"/>
    </location>
</feature>
<keyword evidence="4 13" id="KW-0812">Transmembrane</keyword>
<dbReference type="GO" id="GO:0006644">
    <property type="term" value="P:phospholipid metabolic process"/>
    <property type="evidence" value="ECO:0007669"/>
    <property type="project" value="InterPro"/>
</dbReference>
<evidence type="ECO:0000256" key="6">
    <source>
        <dbReference type="ARBA" id="ARBA00023136"/>
    </source>
</evidence>
<evidence type="ECO:0000256" key="8">
    <source>
        <dbReference type="ARBA" id="ARBA00069374"/>
    </source>
</evidence>
<evidence type="ECO:0000313" key="15">
    <source>
        <dbReference type="Ensembl" id="ENSSLUP00000034428.1"/>
    </source>
</evidence>
<evidence type="ECO:0000256" key="5">
    <source>
        <dbReference type="ARBA" id="ARBA00022989"/>
    </source>
</evidence>
<dbReference type="InterPro" id="IPR043216">
    <property type="entry name" value="PAP-like"/>
</dbReference>
<evidence type="ECO:0000256" key="1">
    <source>
        <dbReference type="ARBA" id="ARBA00004141"/>
    </source>
</evidence>
<feature type="region of interest" description="Disordered" evidence="12">
    <location>
        <begin position="701"/>
        <end position="760"/>
    </location>
</feature>
<feature type="compositionally biased region" description="Low complexity" evidence="12">
    <location>
        <begin position="429"/>
        <end position="442"/>
    </location>
</feature>
<keyword evidence="6 13" id="KW-0472">Membrane</keyword>
<dbReference type="PANTHER" id="PTHR10165:SF13">
    <property type="entry name" value="PHOSPHOLIPID PHOSPHATASE-RELATED PROTEIN TYPE 4"/>
    <property type="match status" value="1"/>
</dbReference>
<dbReference type="PANTHER" id="PTHR10165">
    <property type="entry name" value="LIPID PHOSPHATE PHOSPHATASE"/>
    <property type="match status" value="1"/>
</dbReference>
<feature type="region of interest" description="Disordered" evidence="12">
    <location>
        <begin position="593"/>
        <end position="673"/>
    </location>
</feature>
<proteinExistence type="inferred from homology"/>
<evidence type="ECO:0000259" key="14">
    <source>
        <dbReference type="SMART" id="SM00014"/>
    </source>
</evidence>
<dbReference type="GO" id="GO:0005886">
    <property type="term" value="C:plasma membrane"/>
    <property type="evidence" value="ECO:0007669"/>
    <property type="project" value="TreeGrafter"/>
</dbReference>
<keyword evidence="7" id="KW-0325">Glycoprotein</keyword>
<name>A0A8C9Z3F5_SANLU</name>
<feature type="region of interest" description="Disordered" evidence="12">
    <location>
        <begin position="389"/>
        <end position="463"/>
    </location>
</feature>
<feature type="compositionally biased region" description="Polar residues" evidence="12">
    <location>
        <begin position="401"/>
        <end position="428"/>
    </location>
</feature>
<sequence length="776" mass="82868">MPSSITLSTVLTPPRVMKTIFNLPILVSSVVSLYFLEWTDVFKPVKSGFNCHDRSLSLPYIDPNREVIPLLMLLSLAFAGPAITIMIGEAILFCCLSRRKSGGGVEANINAAGCNFNSFIRRSVRFVGVHAFGLCATALITDILQLMTGYPTPYFLTVCKPNYTTLNVSCEQNPYILEDICSGADPAAIIQGRKSFPSQHATLASFAAVYVSMYFNSTLTDSSKLLKPLLVFSFIICAIICGLTRIIQYKNHAIDVYLGFLLGGAIAVYLGLYAVGNFQSSEETSASPPPMLHRPPCSLPHISQEAVLHHLQMKASMAGEPGMPTSHSEGLLHRGLPLQRPDDCLQRSSADVEVISPRSPHSKDAMATFSHTLPRVHTPQAMAAYEEAARRHAATLHHASMDSSRSKQLLSQWKSKNNNHKCSLQIPDSFSSSVDSSSGQSSQHPRHHGSMELRSSSEPSAMGLNGGFDAHAYMSKLATGTSTTLPSNCSGITGGARISMQSRPGSSQLVHIPEEGMSTINSTVQANWQRAAEKTAACKTNDSGHNSQPRLMQVIALSKQQGLLQTHSKSLDEGSSISGSTGAIVRVEAHPENNRPVIQAPSKDGSGSWRWRSLDHGTGADGGTGTSGTGGGVGSLKQSFELNDLNRDSESPDSIREGSIDRKRGNHIVTTTATVSTPPIVTVHTQNNGQSEHRLHPQGLSTIRVTPGDGGGSGSGGGGGGGGESASETPSVASSRESTLRRKGNSIILIPERANSPDNARNIFYKGTSITPVFKD</sequence>
<reference evidence="15" key="1">
    <citation type="submission" date="2025-08" db="UniProtKB">
        <authorList>
            <consortium name="Ensembl"/>
        </authorList>
    </citation>
    <scope>IDENTIFICATION</scope>
</reference>
<protein>
    <recommendedName>
        <fullName evidence="8">Phospholipid phosphatase-related protein type 3</fullName>
    </recommendedName>
    <alternativeName>
        <fullName evidence="9">Inactive phospholipid phosphatase PLPPR3</fullName>
    </alternativeName>
    <alternativeName>
        <fullName evidence="10">Lipid phosphate phosphatase-related protein type 3</fullName>
    </alternativeName>
    <alternativeName>
        <fullName evidence="11">Plasticity-related gene 2 protein</fullName>
    </alternativeName>
</protein>
<feature type="compositionally biased region" description="Basic and acidic residues" evidence="12">
    <location>
        <begin position="644"/>
        <end position="663"/>
    </location>
</feature>
<dbReference type="AlphaFoldDB" id="A0A8C9Z3F5"/>
<evidence type="ECO:0000313" key="16">
    <source>
        <dbReference type="Proteomes" id="UP000694568"/>
    </source>
</evidence>
<feature type="compositionally biased region" description="Gly residues" evidence="12">
    <location>
        <begin position="708"/>
        <end position="724"/>
    </location>
</feature>
<dbReference type="GeneTree" id="ENSGT00940000156181"/>
<evidence type="ECO:0000256" key="10">
    <source>
        <dbReference type="ARBA" id="ARBA00081263"/>
    </source>
</evidence>
<feature type="transmembrane region" description="Helical" evidence="13">
    <location>
        <begin position="225"/>
        <end position="244"/>
    </location>
</feature>
<dbReference type="SUPFAM" id="SSF48317">
    <property type="entry name" value="Acid phosphatase/Vanadium-dependent haloperoxidase"/>
    <property type="match status" value="1"/>
</dbReference>
<dbReference type="FunFam" id="1.20.144.10:FF:000014">
    <property type="entry name" value="Phospholipid phosphatase-related protein type 3"/>
    <property type="match status" value="1"/>
</dbReference>
<evidence type="ECO:0000256" key="2">
    <source>
        <dbReference type="ARBA" id="ARBA00008816"/>
    </source>
</evidence>
<dbReference type="InterPro" id="IPR000326">
    <property type="entry name" value="PAP2/HPO"/>
</dbReference>
<feature type="domain" description="Phosphatidic acid phosphatase type 2/haloperoxidase" evidence="14">
    <location>
        <begin position="127"/>
        <end position="271"/>
    </location>
</feature>
<keyword evidence="3" id="KW-0597">Phosphoprotein</keyword>
<dbReference type="Gene3D" id="1.20.144.10">
    <property type="entry name" value="Phosphatidic acid phosphatase type 2/haloperoxidase"/>
    <property type="match status" value="1"/>
</dbReference>
<evidence type="ECO:0000256" key="11">
    <source>
        <dbReference type="ARBA" id="ARBA00081887"/>
    </source>
</evidence>
<evidence type="ECO:0000256" key="7">
    <source>
        <dbReference type="ARBA" id="ARBA00023180"/>
    </source>
</evidence>
<keyword evidence="5 13" id="KW-1133">Transmembrane helix</keyword>
<evidence type="ECO:0000256" key="3">
    <source>
        <dbReference type="ARBA" id="ARBA00022553"/>
    </source>
</evidence>
<dbReference type="Proteomes" id="UP000694568">
    <property type="component" value="Unplaced"/>
</dbReference>
<reference evidence="15" key="2">
    <citation type="submission" date="2025-09" db="UniProtKB">
        <authorList>
            <consortium name="Ensembl"/>
        </authorList>
    </citation>
    <scope>IDENTIFICATION</scope>
</reference>
<keyword evidence="16" id="KW-1185">Reference proteome</keyword>